<proteinExistence type="predicted"/>
<evidence type="ECO:0000313" key="2">
    <source>
        <dbReference type="Proteomes" id="UP000479000"/>
    </source>
</evidence>
<keyword evidence="2" id="KW-1185">Reference proteome</keyword>
<accession>A0A6H5FXW9</accession>
<organism evidence="1 2">
    <name type="scientific">Nesidiocoris tenuis</name>
    <dbReference type="NCBI Taxonomy" id="355587"/>
    <lineage>
        <taxon>Eukaryota</taxon>
        <taxon>Metazoa</taxon>
        <taxon>Ecdysozoa</taxon>
        <taxon>Arthropoda</taxon>
        <taxon>Hexapoda</taxon>
        <taxon>Insecta</taxon>
        <taxon>Pterygota</taxon>
        <taxon>Neoptera</taxon>
        <taxon>Paraneoptera</taxon>
        <taxon>Hemiptera</taxon>
        <taxon>Heteroptera</taxon>
        <taxon>Panheteroptera</taxon>
        <taxon>Cimicomorpha</taxon>
        <taxon>Miridae</taxon>
        <taxon>Dicyphina</taxon>
        <taxon>Nesidiocoris</taxon>
    </lineage>
</organism>
<dbReference type="AlphaFoldDB" id="A0A6H5FXW9"/>
<evidence type="ECO:0000313" key="1">
    <source>
        <dbReference type="EMBL" id="CAA9994935.1"/>
    </source>
</evidence>
<name>A0A6H5FXW9_9HEMI</name>
<dbReference type="EMBL" id="CADCXU010002835">
    <property type="protein sequence ID" value="CAA9994935.1"/>
    <property type="molecule type" value="Genomic_DNA"/>
</dbReference>
<reference evidence="1 2" key="1">
    <citation type="submission" date="2020-02" db="EMBL/GenBank/DDBJ databases">
        <authorList>
            <person name="Ferguson B K."/>
        </authorList>
    </citation>
    <scope>NUCLEOTIDE SEQUENCE [LARGE SCALE GENOMIC DNA]</scope>
</reference>
<dbReference type="Proteomes" id="UP000479000">
    <property type="component" value="Unassembled WGS sequence"/>
</dbReference>
<protein>
    <submittedName>
        <fullName evidence="1">Uncharacterized protein</fullName>
    </submittedName>
</protein>
<sequence length="66" mass="7160">MLASAPGVPSAVWTNSCGSSSRHCTFAALVSPLHLSRCTYLGKVVIDYPGGILILRDLFALRWRRA</sequence>
<gene>
    <name evidence="1" type="ORF">NTEN_LOCUS1751</name>
</gene>